<feature type="transmembrane region" description="Helical" evidence="1">
    <location>
        <begin position="474"/>
        <end position="494"/>
    </location>
</feature>
<feature type="transmembrane region" description="Helical" evidence="1">
    <location>
        <begin position="154"/>
        <end position="182"/>
    </location>
</feature>
<dbReference type="RefSeq" id="WP_130169201.1">
    <property type="nucleotide sequence ID" value="NZ_SHMR01000001.1"/>
</dbReference>
<accession>A0A482Y1Z2</accession>
<keyword evidence="1" id="KW-0472">Membrane</keyword>
<protein>
    <submittedName>
        <fullName evidence="2">Uncharacterized protein</fullName>
    </submittedName>
</protein>
<evidence type="ECO:0000256" key="1">
    <source>
        <dbReference type="SAM" id="Phobius"/>
    </source>
</evidence>
<comment type="caution">
    <text evidence="2">The sequence shown here is derived from an EMBL/GenBank/DDBJ whole genome shotgun (WGS) entry which is preliminary data.</text>
</comment>
<dbReference type="EMBL" id="SHMR01000001">
    <property type="protein sequence ID" value="RZH68115.1"/>
    <property type="molecule type" value="Genomic_DNA"/>
</dbReference>
<name>A0A482Y1Z2_9EURY</name>
<feature type="transmembrane region" description="Helical" evidence="1">
    <location>
        <begin position="29"/>
        <end position="51"/>
    </location>
</feature>
<keyword evidence="1" id="KW-1133">Transmembrane helix</keyword>
<feature type="transmembrane region" description="Helical" evidence="1">
    <location>
        <begin position="350"/>
        <end position="371"/>
    </location>
</feature>
<proteinExistence type="predicted"/>
<dbReference type="AlphaFoldDB" id="A0A482Y1Z2"/>
<keyword evidence="1" id="KW-0812">Transmembrane</keyword>
<reference evidence="2 3" key="1">
    <citation type="submission" date="2019-02" db="EMBL/GenBank/DDBJ databases">
        <title>Genome analysis provides insights into bioremediation potentialities and Haloocin production by Natrinema altunense strain 4.1R isolated from Chott Douz in Tunisian desert.</title>
        <authorList>
            <person name="Najjari A."/>
            <person name="Youssef N."/>
            <person name="Ben Dhia O."/>
            <person name="Ferjani R."/>
            <person name="El Hidri D."/>
            <person name="Ouzari H.I."/>
            <person name="Cherif A."/>
        </authorList>
    </citation>
    <scope>NUCLEOTIDE SEQUENCE [LARGE SCALE GENOMIC DNA]</scope>
    <source>
        <strain evidence="2 3">4.1R</strain>
    </source>
</reference>
<feature type="transmembrane region" description="Helical" evidence="1">
    <location>
        <begin position="514"/>
        <end position="537"/>
    </location>
</feature>
<feature type="transmembrane region" description="Helical" evidence="1">
    <location>
        <begin position="399"/>
        <end position="423"/>
    </location>
</feature>
<gene>
    <name evidence="2" type="ORF">ELS17_01195</name>
</gene>
<feature type="transmembrane region" description="Helical" evidence="1">
    <location>
        <begin position="246"/>
        <end position="266"/>
    </location>
</feature>
<evidence type="ECO:0000313" key="2">
    <source>
        <dbReference type="EMBL" id="RZH68115.1"/>
    </source>
</evidence>
<organism evidence="2 3">
    <name type="scientific">Natrinema altunense</name>
    <dbReference type="NCBI Taxonomy" id="222984"/>
    <lineage>
        <taxon>Archaea</taxon>
        <taxon>Methanobacteriati</taxon>
        <taxon>Methanobacteriota</taxon>
        <taxon>Stenosarchaea group</taxon>
        <taxon>Halobacteria</taxon>
        <taxon>Halobacteriales</taxon>
        <taxon>Natrialbaceae</taxon>
        <taxon>Natrinema</taxon>
    </lineage>
</organism>
<feature type="transmembrane region" description="Helical" evidence="1">
    <location>
        <begin position="326"/>
        <end position="344"/>
    </location>
</feature>
<dbReference type="OrthoDB" id="293659at2157"/>
<feature type="transmembrane region" description="Helical" evidence="1">
    <location>
        <begin position="71"/>
        <end position="91"/>
    </location>
</feature>
<feature type="transmembrane region" description="Helical" evidence="1">
    <location>
        <begin position="194"/>
        <end position="216"/>
    </location>
</feature>
<feature type="transmembrane region" description="Helical" evidence="1">
    <location>
        <begin position="429"/>
        <end position="453"/>
    </location>
</feature>
<evidence type="ECO:0000313" key="3">
    <source>
        <dbReference type="Proteomes" id="UP000292704"/>
    </source>
</evidence>
<dbReference type="Proteomes" id="UP000292704">
    <property type="component" value="Unassembled WGS sequence"/>
</dbReference>
<feature type="transmembrane region" description="Helical" evidence="1">
    <location>
        <begin position="128"/>
        <end position="148"/>
    </location>
</feature>
<sequence length="555" mass="57778">MGLAAASLSITRAEFRRTTRAVAGNRTRLVLMSAVALFVLGPITAVGVLLLPELGEHAADGTLSAADAATATDYVTGATAVVWVFLVFMAVMRTITTVADIDQPAFLLLSTPVRNTVIGVVAAETVRFAVWLLPSTVLLAAAFAAGAGTPLPVLAAPLLVGSCLLTAFPVGFAVGIWIRHLITTYEPIARYRMLLFAAFWALYLGAVTTGGFDVIMETLFVRLRSSPLGWPGHLLLIGVPGIDPSVPALGGTAVGSVVVLGLAFAVGTTGARTHWFADPARTDDEEPSSETSDDRLAELLSGTLSRPVRTVAVTAIRRTKRSPIRLAYAGYPLLGSVAFAQRIIEAGTVPRFVAVLLCLYVVWAAGVLFTLNPLGDLGPALPAVVTSTLTGRQAIRGRIAAGALVGVPLAFLVSVVTGIVSPLSLERTAALVGATVVGAIATPALAAGIGSAFPRFGSVNVTSNREAVMPSKTAFLVYTLAIALPAIAAASLYLEAPEAIAGLLRSVTAWTPLPAVSLSARTITTGAWIVLLAGLLAPPISYRYAVERFDWYDFE</sequence>